<gene>
    <name evidence="4" type="ORF">MNEG_2773</name>
</gene>
<reference evidence="4 5" key="1">
    <citation type="journal article" date="2013" name="BMC Genomics">
        <title>Reconstruction of the lipid metabolism for the microalga Monoraphidium neglectum from its genome sequence reveals characteristics suitable for biofuel production.</title>
        <authorList>
            <person name="Bogen C."/>
            <person name="Al-Dilaimi A."/>
            <person name="Albersmeier A."/>
            <person name="Wichmann J."/>
            <person name="Grundmann M."/>
            <person name="Rupp O."/>
            <person name="Lauersen K.J."/>
            <person name="Blifernez-Klassen O."/>
            <person name="Kalinowski J."/>
            <person name="Goesmann A."/>
            <person name="Mussgnug J.H."/>
            <person name="Kruse O."/>
        </authorList>
    </citation>
    <scope>NUCLEOTIDE SEQUENCE [LARGE SCALE GENOMIC DNA]</scope>
    <source>
        <strain evidence="4 5">SAG 48.87</strain>
    </source>
</reference>
<accession>A0A0D2K465</accession>
<dbReference type="GO" id="GO:0005634">
    <property type="term" value="C:nucleus"/>
    <property type="evidence" value="ECO:0007669"/>
    <property type="project" value="TreeGrafter"/>
</dbReference>
<evidence type="ECO:0000256" key="1">
    <source>
        <dbReference type="SAM" id="Coils"/>
    </source>
</evidence>
<dbReference type="GO" id="GO:0004674">
    <property type="term" value="F:protein serine/threonine kinase activity"/>
    <property type="evidence" value="ECO:0007669"/>
    <property type="project" value="TreeGrafter"/>
</dbReference>
<feature type="region of interest" description="Disordered" evidence="2">
    <location>
        <begin position="1"/>
        <end position="23"/>
    </location>
</feature>
<dbReference type="STRING" id="145388.A0A0D2K465"/>
<feature type="coiled-coil region" evidence="1">
    <location>
        <begin position="328"/>
        <end position="407"/>
    </location>
</feature>
<evidence type="ECO:0000256" key="2">
    <source>
        <dbReference type="SAM" id="MobiDB-lite"/>
    </source>
</evidence>
<dbReference type="Proteomes" id="UP000054498">
    <property type="component" value="Unassembled WGS sequence"/>
</dbReference>
<dbReference type="AlphaFoldDB" id="A0A0D2K465"/>
<dbReference type="PANTHER" id="PTHR44167:SF18">
    <property type="entry name" value="PROTEIN KINASE DOMAIN-CONTAINING PROTEIN"/>
    <property type="match status" value="1"/>
</dbReference>
<feature type="domain" description="Protein kinase" evidence="3">
    <location>
        <begin position="34"/>
        <end position="303"/>
    </location>
</feature>
<dbReference type="PROSITE" id="PS50011">
    <property type="entry name" value="PROTEIN_KINASE_DOM"/>
    <property type="match status" value="1"/>
</dbReference>
<dbReference type="RefSeq" id="XP_013904202.1">
    <property type="nucleotide sequence ID" value="XM_014048748.1"/>
</dbReference>
<evidence type="ECO:0000313" key="5">
    <source>
        <dbReference type="Proteomes" id="UP000054498"/>
    </source>
</evidence>
<sequence length="627" mass="67157">MESSTSSECSLPADSRPTSAMPTPPPDWLRQLLRWQQGSPLKGAYGDHTFVFRTPSVGPDNEQYVVKAHCKAQLRAFDWVERMVRAEVSFHDVFRGRLPPGIVPLTGCYEDEAFIYLVFPYAGRPLLNYVRKPTDPASHKLSALLAQEVAYQLILTWGWMHTQDLVYLDGKPDQVVLQFDNLARRVLPRLVDMGSVDDTGCCHASTPGYVPPEKHYLGGNAAATPKWDAYAVAVIFGEVLTGCVPGDPTSGAGDGPEVTEEELIADFPSIFMSSDLKALIARLAHPDPARRPTLEEARRSPAFAQLEREAGERHGELWVLMAGREDMLEACAAQEAEAAERRAELQQRDEAAAALKQQVANKESVMRQMLGQSQRQQQEIKQLRGQQRALQAQVQQLEAEVRAREDAARLAGAECDELRHEVALKCQGARQVRDCLVMSVDETQAARREAAALQGRTSGGAATSSSCISRAGSCASDAAMLEAATAVLVGGQQVAAAKCSSSPGDLMDGDSESGDTASASYALDCSVVIVRACSSVAGGTKAAAGTPRGCDSSRGGSRSWDARVIVGGAFDSGAAAPAGDKGLAPGMGVGAAWWGRMRGKARQAKAALRRHGVFAPLCFAPGEVDCF</sequence>
<dbReference type="GO" id="GO:0044773">
    <property type="term" value="P:mitotic DNA damage checkpoint signaling"/>
    <property type="evidence" value="ECO:0007669"/>
    <property type="project" value="TreeGrafter"/>
</dbReference>
<dbReference type="Gene3D" id="1.10.510.10">
    <property type="entry name" value="Transferase(Phosphotransferase) domain 1"/>
    <property type="match status" value="1"/>
</dbReference>
<dbReference type="KEGG" id="mng:MNEG_2773"/>
<dbReference type="GeneID" id="25735651"/>
<evidence type="ECO:0000259" key="3">
    <source>
        <dbReference type="PROSITE" id="PS50011"/>
    </source>
</evidence>
<name>A0A0D2K465_9CHLO</name>
<dbReference type="InterPro" id="IPR000719">
    <property type="entry name" value="Prot_kinase_dom"/>
</dbReference>
<proteinExistence type="predicted"/>
<dbReference type="SUPFAM" id="SSF56112">
    <property type="entry name" value="Protein kinase-like (PK-like)"/>
    <property type="match status" value="1"/>
</dbReference>
<keyword evidence="1" id="KW-0175">Coiled coil</keyword>
<keyword evidence="5" id="KW-1185">Reference proteome</keyword>
<evidence type="ECO:0000313" key="4">
    <source>
        <dbReference type="EMBL" id="KIZ05183.1"/>
    </source>
</evidence>
<dbReference type="Pfam" id="PF00069">
    <property type="entry name" value="Pkinase"/>
    <property type="match status" value="1"/>
</dbReference>
<dbReference type="PANTHER" id="PTHR44167">
    <property type="entry name" value="OVARIAN-SPECIFIC SERINE/THREONINE-PROTEIN KINASE LOK-RELATED"/>
    <property type="match status" value="1"/>
</dbReference>
<dbReference type="GO" id="GO:0005524">
    <property type="term" value="F:ATP binding"/>
    <property type="evidence" value="ECO:0007669"/>
    <property type="project" value="InterPro"/>
</dbReference>
<dbReference type="GO" id="GO:0005737">
    <property type="term" value="C:cytoplasm"/>
    <property type="evidence" value="ECO:0007669"/>
    <property type="project" value="TreeGrafter"/>
</dbReference>
<dbReference type="SMART" id="SM00220">
    <property type="entry name" value="S_TKc"/>
    <property type="match status" value="1"/>
</dbReference>
<dbReference type="InterPro" id="IPR011009">
    <property type="entry name" value="Kinase-like_dom_sf"/>
</dbReference>
<protein>
    <recommendedName>
        <fullName evidence="3">Protein kinase domain-containing protein</fullName>
    </recommendedName>
</protein>
<dbReference type="EMBL" id="KK100544">
    <property type="protein sequence ID" value="KIZ05183.1"/>
    <property type="molecule type" value="Genomic_DNA"/>
</dbReference>
<organism evidence="4 5">
    <name type="scientific">Monoraphidium neglectum</name>
    <dbReference type="NCBI Taxonomy" id="145388"/>
    <lineage>
        <taxon>Eukaryota</taxon>
        <taxon>Viridiplantae</taxon>
        <taxon>Chlorophyta</taxon>
        <taxon>core chlorophytes</taxon>
        <taxon>Chlorophyceae</taxon>
        <taxon>CS clade</taxon>
        <taxon>Sphaeropleales</taxon>
        <taxon>Selenastraceae</taxon>
        <taxon>Monoraphidium</taxon>
    </lineage>
</organism>